<sequence length="146" mass="17114">MSCFRLPKTLLKELQSLAVDFVWHDSEREQIHRLVWDKMCSSKLDGGLGFRSLEAFNLAILAKQLQRLMTRPEWLVHKVLKAKYFPCNHIFKAQVGVRPSFMWRSIIAAHDLLRNLKLLNKSFRFPQQVLHFARSHLFAYKSACSS</sequence>
<protein>
    <submittedName>
        <fullName evidence="1">Uncharacterized protein</fullName>
    </submittedName>
</protein>
<organism evidence="1 2">
    <name type="scientific">Sesamum angolense</name>
    <dbReference type="NCBI Taxonomy" id="2727404"/>
    <lineage>
        <taxon>Eukaryota</taxon>
        <taxon>Viridiplantae</taxon>
        <taxon>Streptophyta</taxon>
        <taxon>Embryophyta</taxon>
        <taxon>Tracheophyta</taxon>
        <taxon>Spermatophyta</taxon>
        <taxon>Magnoliopsida</taxon>
        <taxon>eudicotyledons</taxon>
        <taxon>Gunneridae</taxon>
        <taxon>Pentapetalae</taxon>
        <taxon>asterids</taxon>
        <taxon>lamiids</taxon>
        <taxon>Lamiales</taxon>
        <taxon>Pedaliaceae</taxon>
        <taxon>Sesamum</taxon>
    </lineage>
</organism>
<dbReference type="PANTHER" id="PTHR33116">
    <property type="entry name" value="REVERSE TRANSCRIPTASE ZINC-BINDING DOMAIN-CONTAINING PROTEIN-RELATED-RELATED"/>
    <property type="match status" value="1"/>
</dbReference>
<reference evidence="1" key="1">
    <citation type="submission" date="2020-06" db="EMBL/GenBank/DDBJ databases">
        <authorList>
            <person name="Li T."/>
            <person name="Hu X."/>
            <person name="Zhang T."/>
            <person name="Song X."/>
            <person name="Zhang H."/>
            <person name="Dai N."/>
            <person name="Sheng W."/>
            <person name="Hou X."/>
            <person name="Wei L."/>
        </authorList>
    </citation>
    <scope>NUCLEOTIDE SEQUENCE</scope>
    <source>
        <strain evidence="1">K16</strain>
        <tissue evidence="1">Leaf</tissue>
    </source>
</reference>
<dbReference type="PANTHER" id="PTHR33116:SF86">
    <property type="entry name" value="REVERSE TRANSCRIPTASE DOMAIN-CONTAINING PROTEIN"/>
    <property type="match status" value="1"/>
</dbReference>
<accession>A0AAE1T4J8</accession>
<dbReference type="AlphaFoldDB" id="A0AAE1T4J8"/>
<dbReference type="Proteomes" id="UP001289374">
    <property type="component" value="Unassembled WGS sequence"/>
</dbReference>
<proteinExistence type="predicted"/>
<reference evidence="1" key="2">
    <citation type="journal article" date="2024" name="Plant">
        <title>Genomic evolution and insights into agronomic trait innovations of Sesamum species.</title>
        <authorList>
            <person name="Miao H."/>
            <person name="Wang L."/>
            <person name="Qu L."/>
            <person name="Liu H."/>
            <person name="Sun Y."/>
            <person name="Le M."/>
            <person name="Wang Q."/>
            <person name="Wei S."/>
            <person name="Zheng Y."/>
            <person name="Lin W."/>
            <person name="Duan Y."/>
            <person name="Cao H."/>
            <person name="Xiong S."/>
            <person name="Wang X."/>
            <person name="Wei L."/>
            <person name="Li C."/>
            <person name="Ma Q."/>
            <person name="Ju M."/>
            <person name="Zhao R."/>
            <person name="Li G."/>
            <person name="Mu C."/>
            <person name="Tian Q."/>
            <person name="Mei H."/>
            <person name="Zhang T."/>
            <person name="Gao T."/>
            <person name="Zhang H."/>
        </authorList>
    </citation>
    <scope>NUCLEOTIDE SEQUENCE</scope>
    <source>
        <strain evidence="1">K16</strain>
    </source>
</reference>
<evidence type="ECO:0000313" key="1">
    <source>
        <dbReference type="EMBL" id="KAK4381447.1"/>
    </source>
</evidence>
<keyword evidence="2" id="KW-1185">Reference proteome</keyword>
<dbReference type="EMBL" id="JACGWL010000880">
    <property type="protein sequence ID" value="KAK4381447.1"/>
    <property type="molecule type" value="Genomic_DNA"/>
</dbReference>
<comment type="caution">
    <text evidence="1">The sequence shown here is derived from an EMBL/GenBank/DDBJ whole genome shotgun (WGS) entry which is preliminary data.</text>
</comment>
<evidence type="ECO:0000313" key="2">
    <source>
        <dbReference type="Proteomes" id="UP001289374"/>
    </source>
</evidence>
<name>A0AAE1T4J8_9LAMI</name>
<gene>
    <name evidence="1" type="ORF">Sango_2967000</name>
</gene>